<keyword evidence="5" id="KW-1133">Transmembrane helix</keyword>
<accession>A0A1F7X412</accession>
<feature type="region of interest" description="Disordered" evidence="4">
    <location>
        <begin position="85"/>
        <end position="121"/>
    </location>
</feature>
<reference evidence="7 8" key="1">
    <citation type="journal article" date="2016" name="Nat. Commun.">
        <title>Thousands of microbial genomes shed light on interconnected biogeochemical processes in an aquifer system.</title>
        <authorList>
            <person name="Anantharaman K."/>
            <person name="Brown C.T."/>
            <person name="Hug L.A."/>
            <person name="Sharon I."/>
            <person name="Castelle C.J."/>
            <person name="Probst A.J."/>
            <person name="Thomas B.C."/>
            <person name="Singh A."/>
            <person name="Wilkins M.J."/>
            <person name="Karaoz U."/>
            <person name="Brodie E.L."/>
            <person name="Williams K.H."/>
            <person name="Hubbard S.S."/>
            <person name="Banfield J.F."/>
        </authorList>
    </citation>
    <scope>NUCLEOTIDE SEQUENCE [LARGE SCALE GENOMIC DNA]</scope>
</reference>
<keyword evidence="2" id="KW-0863">Zinc-finger</keyword>
<dbReference type="PROSITE" id="PS50199">
    <property type="entry name" value="ZF_RANBP2_2"/>
    <property type="match status" value="1"/>
</dbReference>
<evidence type="ECO:0000313" key="8">
    <source>
        <dbReference type="Proteomes" id="UP000176778"/>
    </source>
</evidence>
<dbReference type="AlphaFoldDB" id="A0A1F7X412"/>
<dbReference type="SMART" id="SM00547">
    <property type="entry name" value="ZnF_RBZ"/>
    <property type="match status" value="2"/>
</dbReference>
<evidence type="ECO:0000256" key="3">
    <source>
        <dbReference type="ARBA" id="ARBA00022833"/>
    </source>
</evidence>
<name>A0A1F7X412_9BACT</name>
<gene>
    <name evidence="7" type="ORF">A2Y68_03820</name>
</gene>
<protein>
    <recommendedName>
        <fullName evidence="6">RanBP2-type domain-containing protein</fullName>
    </recommendedName>
</protein>
<keyword evidence="3" id="KW-0862">Zinc</keyword>
<evidence type="ECO:0000259" key="6">
    <source>
        <dbReference type="PROSITE" id="PS50199"/>
    </source>
</evidence>
<evidence type="ECO:0000256" key="5">
    <source>
        <dbReference type="SAM" id="Phobius"/>
    </source>
</evidence>
<evidence type="ECO:0000256" key="4">
    <source>
        <dbReference type="SAM" id="MobiDB-lite"/>
    </source>
</evidence>
<dbReference type="STRING" id="1802479.A2Y68_03820"/>
<keyword evidence="5" id="KW-0812">Transmembrane</keyword>
<evidence type="ECO:0000256" key="2">
    <source>
        <dbReference type="ARBA" id="ARBA00022771"/>
    </source>
</evidence>
<proteinExistence type="predicted"/>
<evidence type="ECO:0000313" key="7">
    <source>
        <dbReference type="EMBL" id="OGM09721.1"/>
    </source>
</evidence>
<feature type="transmembrane region" description="Helical" evidence="5">
    <location>
        <begin position="136"/>
        <end position="156"/>
    </location>
</feature>
<sequence>MAKREGRWDCRSCGTKGVRGRFKYCSQCGSPRPANVKFYLPEGEPEVTDPKLLALAGAGPDWTCEHCSQDNVGTSAFCGQCGAKKDGSPSRKTKTYGLGSIPRSGDEFPEEEKPASAVYSQETSTPKGSLFSKLKIPAAICAGAAFLGLLGFLLFARHDVPLTVSGFAWERTVTVEEYRTVVEEDWSIPAGGRYQSEGQAIHHYDSVEVGSHQEPYQDCHQEVSGSHQECSQEVTGYDSYVCGSSDDGNGFFSDVYCDRPEYSTVCDSVTDYSTVCDTLYRTVTDYEQVPVYATRYTYEIERWVFDRTEVSQGSDHTAFWPPFTLEDNERESGRNEAYEVLFVDDEEKTYSYTVDLAAWQIFEVGQNYTGKVNTLGVLTEVSDE</sequence>
<dbReference type="Proteomes" id="UP000176778">
    <property type="component" value="Unassembled WGS sequence"/>
</dbReference>
<dbReference type="PROSITE" id="PS01358">
    <property type="entry name" value="ZF_RANBP2_1"/>
    <property type="match status" value="1"/>
</dbReference>
<comment type="caution">
    <text evidence="7">The sequence shown here is derived from an EMBL/GenBank/DDBJ whole genome shotgun (WGS) entry which is preliminary data.</text>
</comment>
<dbReference type="GO" id="GO:0008270">
    <property type="term" value="F:zinc ion binding"/>
    <property type="evidence" value="ECO:0007669"/>
    <property type="project" value="UniProtKB-KW"/>
</dbReference>
<organism evidence="7 8">
    <name type="scientific">Candidatus Woesebacteria bacterium RBG_13_46_13</name>
    <dbReference type="NCBI Taxonomy" id="1802479"/>
    <lineage>
        <taxon>Bacteria</taxon>
        <taxon>Candidatus Woeseibacteriota</taxon>
    </lineage>
</organism>
<evidence type="ECO:0000256" key="1">
    <source>
        <dbReference type="ARBA" id="ARBA00022723"/>
    </source>
</evidence>
<dbReference type="InterPro" id="IPR001876">
    <property type="entry name" value="Znf_RanBP2"/>
</dbReference>
<dbReference type="EMBL" id="MGFR01000003">
    <property type="protein sequence ID" value="OGM09721.1"/>
    <property type="molecule type" value="Genomic_DNA"/>
</dbReference>
<keyword evidence="1" id="KW-0479">Metal-binding</keyword>
<keyword evidence="5" id="KW-0472">Membrane</keyword>
<feature type="domain" description="RanBP2-type" evidence="6">
    <location>
        <begin position="57"/>
        <end position="87"/>
    </location>
</feature>